<evidence type="ECO:0000259" key="21">
    <source>
        <dbReference type="SMART" id="SM00918"/>
    </source>
</evidence>
<dbReference type="CDD" id="cd06380">
    <property type="entry name" value="PBP1_iGluR_AMPA"/>
    <property type="match status" value="1"/>
</dbReference>
<evidence type="ECO:0000256" key="4">
    <source>
        <dbReference type="ARBA" id="ARBA00022729"/>
    </source>
</evidence>
<dbReference type="Pfam" id="PF00060">
    <property type="entry name" value="Lig_chan"/>
    <property type="match status" value="1"/>
</dbReference>
<keyword evidence="17" id="KW-1015">Disulfide bond</keyword>
<keyword evidence="10" id="KW-0325">Glycoprotein</keyword>
<dbReference type="SMART" id="SM00079">
    <property type="entry name" value="PBPe"/>
    <property type="match status" value="1"/>
</dbReference>
<evidence type="ECO:0000313" key="22">
    <source>
        <dbReference type="EMBL" id="KAH3842121.1"/>
    </source>
</evidence>
<feature type="region of interest" description="Disordered" evidence="18">
    <location>
        <begin position="865"/>
        <end position="923"/>
    </location>
</feature>
<evidence type="ECO:0000256" key="2">
    <source>
        <dbReference type="ARBA" id="ARBA00022475"/>
    </source>
</evidence>
<dbReference type="Proteomes" id="UP000828390">
    <property type="component" value="Unassembled WGS sequence"/>
</dbReference>
<keyword evidence="12" id="KW-1071">Ligand-gated ion channel</keyword>
<evidence type="ECO:0000256" key="13">
    <source>
        <dbReference type="ARBA" id="ARBA00023303"/>
    </source>
</evidence>
<dbReference type="GO" id="GO:0015276">
    <property type="term" value="F:ligand-gated monoatomic ion channel activity"/>
    <property type="evidence" value="ECO:0007669"/>
    <property type="project" value="InterPro"/>
</dbReference>
<reference evidence="22" key="2">
    <citation type="submission" date="2020-11" db="EMBL/GenBank/DDBJ databases">
        <authorList>
            <person name="McCartney M.A."/>
            <person name="Auch B."/>
            <person name="Kono T."/>
            <person name="Mallez S."/>
            <person name="Becker A."/>
            <person name="Gohl D.M."/>
            <person name="Silverstein K.A.T."/>
            <person name="Koren S."/>
            <person name="Bechman K.B."/>
            <person name="Herman A."/>
            <person name="Abrahante J.E."/>
            <person name="Garbe J."/>
        </authorList>
    </citation>
    <scope>NUCLEOTIDE SEQUENCE</scope>
    <source>
        <strain evidence="22">Duluth1</strain>
        <tissue evidence="22">Whole animal</tissue>
    </source>
</reference>
<feature type="compositionally biased region" description="Polar residues" evidence="18">
    <location>
        <begin position="880"/>
        <end position="894"/>
    </location>
</feature>
<dbReference type="Pfam" id="PF10613">
    <property type="entry name" value="Lig_chan-Glu_bd"/>
    <property type="match status" value="1"/>
</dbReference>
<organism evidence="22 23">
    <name type="scientific">Dreissena polymorpha</name>
    <name type="common">Zebra mussel</name>
    <name type="synonym">Mytilus polymorpha</name>
    <dbReference type="NCBI Taxonomy" id="45954"/>
    <lineage>
        <taxon>Eukaryota</taxon>
        <taxon>Metazoa</taxon>
        <taxon>Spiralia</taxon>
        <taxon>Lophotrochozoa</taxon>
        <taxon>Mollusca</taxon>
        <taxon>Bivalvia</taxon>
        <taxon>Autobranchia</taxon>
        <taxon>Heteroconchia</taxon>
        <taxon>Euheterodonta</taxon>
        <taxon>Imparidentia</taxon>
        <taxon>Neoheterodontei</taxon>
        <taxon>Myida</taxon>
        <taxon>Dreissenoidea</taxon>
        <taxon>Dreissenidae</taxon>
        <taxon>Dreissena</taxon>
    </lineage>
</organism>
<feature type="binding site" evidence="15">
    <location>
        <position position="514"/>
    </location>
    <ligand>
        <name>L-glutamate</name>
        <dbReference type="ChEBI" id="CHEBI:29985"/>
    </ligand>
</feature>
<dbReference type="InterPro" id="IPR028082">
    <property type="entry name" value="Peripla_BP_I"/>
</dbReference>
<comment type="subcellular location">
    <subcellularLocation>
        <location evidence="14">Postsynaptic cell membrane</location>
        <topology evidence="14">Multi-pass membrane protein</topology>
    </subcellularLocation>
</comment>
<keyword evidence="9" id="KW-0675">Receptor</keyword>
<evidence type="ECO:0000256" key="6">
    <source>
        <dbReference type="ARBA" id="ARBA00023018"/>
    </source>
</evidence>
<feature type="domain" description="Ionotropic glutamate receptor C-terminal" evidence="20">
    <location>
        <begin position="416"/>
        <end position="793"/>
    </location>
</feature>
<feature type="binding site" evidence="15">
    <location>
        <position position="509"/>
    </location>
    <ligand>
        <name>L-glutamate</name>
        <dbReference type="ChEBI" id="CHEBI:29985"/>
    </ligand>
</feature>
<keyword evidence="1" id="KW-0813">Transport</keyword>
<dbReference type="FunFam" id="3.40.190.10:FF:000060">
    <property type="entry name" value="Glutamate receptor ionotropic, kainate 1"/>
    <property type="match status" value="1"/>
</dbReference>
<dbReference type="AlphaFoldDB" id="A0A9D4KM16"/>
<evidence type="ECO:0000256" key="18">
    <source>
        <dbReference type="SAM" id="MobiDB-lite"/>
    </source>
</evidence>
<dbReference type="GO" id="GO:0038023">
    <property type="term" value="F:signaling receptor activity"/>
    <property type="evidence" value="ECO:0007669"/>
    <property type="project" value="InterPro"/>
</dbReference>
<dbReference type="Gene3D" id="3.40.190.10">
    <property type="entry name" value="Periplasmic binding protein-like II"/>
    <property type="match status" value="3"/>
</dbReference>
<comment type="caution">
    <text evidence="22">The sequence shown here is derived from an EMBL/GenBank/DDBJ whole genome shotgun (WGS) entry which is preliminary data.</text>
</comment>
<evidence type="ECO:0000256" key="14">
    <source>
        <dbReference type="ARBA" id="ARBA00034104"/>
    </source>
</evidence>
<feature type="compositionally biased region" description="Acidic residues" evidence="18">
    <location>
        <begin position="867"/>
        <end position="876"/>
    </location>
</feature>
<evidence type="ECO:0000256" key="1">
    <source>
        <dbReference type="ARBA" id="ARBA00022448"/>
    </source>
</evidence>
<dbReference type="SMART" id="SM00918">
    <property type="entry name" value="Lig_chan-Glu_bd"/>
    <property type="match status" value="1"/>
</dbReference>
<keyword evidence="5 19" id="KW-1133">Transmembrane helix</keyword>
<evidence type="ECO:0000256" key="7">
    <source>
        <dbReference type="ARBA" id="ARBA00023065"/>
    </source>
</evidence>
<evidence type="ECO:0000256" key="16">
    <source>
        <dbReference type="PIRSR" id="PIRSR601508-2"/>
    </source>
</evidence>
<dbReference type="InterPro" id="IPR015683">
    <property type="entry name" value="Ionotropic_Glu_rcpt"/>
</dbReference>
<keyword evidence="23" id="KW-1185">Reference proteome</keyword>
<dbReference type="PRINTS" id="PR00177">
    <property type="entry name" value="NMDARECEPTOR"/>
</dbReference>
<protein>
    <recommendedName>
        <fullName evidence="24">Glutamate receptor</fullName>
    </recommendedName>
</protein>
<feature type="site" description="Interaction with the cone snail toxin Con-ikot-ikot" evidence="16">
    <location>
        <position position="684"/>
    </location>
</feature>
<evidence type="ECO:0000256" key="5">
    <source>
        <dbReference type="ARBA" id="ARBA00022989"/>
    </source>
</evidence>
<dbReference type="Gene3D" id="3.40.50.2300">
    <property type="match status" value="2"/>
</dbReference>
<dbReference type="SUPFAM" id="SSF53822">
    <property type="entry name" value="Periplasmic binding protein-like I"/>
    <property type="match status" value="1"/>
</dbReference>
<evidence type="ECO:0000256" key="11">
    <source>
        <dbReference type="ARBA" id="ARBA00023257"/>
    </source>
</evidence>
<feature type="disulfide bond" evidence="17">
    <location>
        <begin position="742"/>
        <end position="797"/>
    </location>
</feature>
<feature type="transmembrane region" description="Helical" evidence="19">
    <location>
        <begin position="552"/>
        <end position="573"/>
    </location>
</feature>
<keyword evidence="11" id="KW-0628">Postsynaptic cell membrane</keyword>
<keyword evidence="8 19" id="KW-0472">Membrane</keyword>
<keyword evidence="13" id="KW-0407">Ion channel</keyword>
<dbReference type="InterPro" id="IPR019594">
    <property type="entry name" value="Glu/Gly-bd"/>
</dbReference>
<dbReference type="GO" id="GO:0045211">
    <property type="term" value="C:postsynaptic membrane"/>
    <property type="evidence" value="ECO:0007669"/>
    <property type="project" value="UniProtKB-SubCell"/>
</dbReference>
<accession>A0A9D4KM16</accession>
<feature type="site" description="Interaction with the cone snail toxin Con-ikot-ikot" evidence="16">
    <location>
        <position position="776"/>
    </location>
</feature>
<keyword evidence="7" id="KW-0406">Ion transport</keyword>
<evidence type="ECO:0000256" key="8">
    <source>
        <dbReference type="ARBA" id="ARBA00023136"/>
    </source>
</evidence>
<reference evidence="22" key="1">
    <citation type="journal article" date="2019" name="bioRxiv">
        <title>The Genome of the Zebra Mussel, Dreissena polymorpha: A Resource for Invasive Species Research.</title>
        <authorList>
            <person name="McCartney M.A."/>
            <person name="Auch B."/>
            <person name="Kono T."/>
            <person name="Mallez S."/>
            <person name="Zhang Y."/>
            <person name="Obille A."/>
            <person name="Becker A."/>
            <person name="Abrahante J.E."/>
            <person name="Garbe J."/>
            <person name="Badalamenti J.P."/>
            <person name="Herman A."/>
            <person name="Mangelson H."/>
            <person name="Liachko I."/>
            <person name="Sullivan S."/>
            <person name="Sone E.D."/>
            <person name="Koren S."/>
            <person name="Silverstein K.A.T."/>
            <person name="Beckman K.B."/>
            <person name="Gohl D.M."/>
        </authorList>
    </citation>
    <scope>NUCLEOTIDE SEQUENCE</scope>
    <source>
        <strain evidence="22">Duluth1</strain>
        <tissue evidence="22">Whole animal</tissue>
    </source>
</reference>
<evidence type="ECO:0000256" key="10">
    <source>
        <dbReference type="ARBA" id="ARBA00023180"/>
    </source>
</evidence>
<feature type="transmembrane region" description="Helical" evidence="19">
    <location>
        <begin position="817"/>
        <end position="841"/>
    </location>
</feature>
<feature type="binding site" evidence="15">
    <location>
        <position position="678"/>
    </location>
    <ligand>
        <name>L-glutamate</name>
        <dbReference type="ChEBI" id="CHEBI:29985"/>
    </ligand>
</feature>
<feature type="binding site" evidence="15">
    <location>
        <position position="679"/>
    </location>
    <ligand>
        <name>L-glutamate</name>
        <dbReference type="ChEBI" id="CHEBI:29985"/>
    </ligand>
</feature>
<name>A0A9D4KM16_DREPO</name>
<evidence type="ECO:0000256" key="15">
    <source>
        <dbReference type="PIRSR" id="PIRSR601508-1"/>
    </source>
</evidence>
<evidence type="ECO:0000256" key="3">
    <source>
        <dbReference type="ARBA" id="ARBA00022692"/>
    </source>
</evidence>
<evidence type="ECO:0000256" key="17">
    <source>
        <dbReference type="PIRSR" id="PIRSR601508-3"/>
    </source>
</evidence>
<feature type="transmembrane region" description="Helical" evidence="19">
    <location>
        <begin position="594"/>
        <end position="609"/>
    </location>
</feature>
<keyword evidence="3 19" id="KW-0812">Transmembrane</keyword>
<keyword evidence="4" id="KW-0732">Signal</keyword>
<gene>
    <name evidence="22" type="ORF">DPMN_115609</name>
</gene>
<dbReference type="FunFam" id="3.40.190.10:FF:000024">
    <property type="entry name" value="Glutamate receptor, ionotropic, delta 1"/>
    <property type="match status" value="1"/>
</dbReference>
<dbReference type="InterPro" id="IPR001320">
    <property type="entry name" value="Iontro_rcpt_C"/>
</dbReference>
<dbReference type="EMBL" id="JAIWYP010000004">
    <property type="protein sequence ID" value="KAH3842121.1"/>
    <property type="molecule type" value="Genomic_DNA"/>
</dbReference>
<feature type="transmembrane region" description="Helical" evidence="19">
    <location>
        <begin position="629"/>
        <end position="650"/>
    </location>
</feature>
<evidence type="ECO:0000256" key="12">
    <source>
        <dbReference type="ARBA" id="ARBA00023286"/>
    </source>
</evidence>
<keyword evidence="6" id="KW-0770">Synapse</keyword>
<feature type="binding site" evidence="15">
    <location>
        <position position="729"/>
    </location>
    <ligand>
        <name>L-glutamate</name>
        <dbReference type="ChEBI" id="CHEBI:29985"/>
    </ligand>
</feature>
<dbReference type="Pfam" id="PF01094">
    <property type="entry name" value="ANF_receptor"/>
    <property type="match status" value="1"/>
</dbReference>
<dbReference type="InterPro" id="IPR001828">
    <property type="entry name" value="ANF_lig-bd_rcpt"/>
</dbReference>
<evidence type="ECO:0000256" key="19">
    <source>
        <dbReference type="SAM" id="Phobius"/>
    </source>
</evidence>
<evidence type="ECO:0000256" key="9">
    <source>
        <dbReference type="ARBA" id="ARBA00023170"/>
    </source>
</evidence>
<keyword evidence="2" id="KW-1003">Cell membrane</keyword>
<feature type="non-terminal residue" evidence="22">
    <location>
        <position position="923"/>
    </location>
</feature>
<evidence type="ECO:0000259" key="20">
    <source>
        <dbReference type="SMART" id="SM00079"/>
    </source>
</evidence>
<dbReference type="SUPFAM" id="SSF53850">
    <property type="entry name" value="Periplasmic binding protein-like II"/>
    <property type="match status" value="1"/>
</dbReference>
<dbReference type="PANTHER" id="PTHR18966">
    <property type="entry name" value="IONOTROPIC GLUTAMATE RECEPTOR"/>
    <property type="match status" value="1"/>
</dbReference>
<feature type="site" description="Crucial to convey clamshell closure to channel opening" evidence="16">
    <location>
        <position position="657"/>
    </location>
</feature>
<feature type="binding site" evidence="15">
    <location>
        <position position="507"/>
    </location>
    <ligand>
        <name>L-glutamate</name>
        <dbReference type="ChEBI" id="CHEBI:29985"/>
    </ligand>
</feature>
<sequence>AIFDWDDADAKTGFLSAITFFNNRKEEAFQLSPVVDVTDISDSFNLATSICSHMEKGVFMLFGGRKFESSSIIEAYSQTFHVPYVSPSFADNVQRHLSTFQLHMKPSHTKALVDLIIHFGWRNYHYVYDSEEGLYRMQELVRTFEKKRYLVTVRMRRLQDIDNAHEDLRALDKQADDDNIPNKYILLDLSKESHYYKIMKQIREVGMNKHGYHYIMGTMDFLNLNMERYRYGGVNITGFQLVNYSSTFVQNFLKLWRGLNPILFPGAGNDSIHIDAALAVDAIEVIQRTLRQLIENSSSIFKLIENSSSIFKHTFRRGEVYNHNRTRGVPCDADPPVPWMHGEALTQGMKKLHFDGVTGNIEFDEYGFRKQYKFDVYNVGLNIGPNKIGEWSIRGGVYTEGEEFPTTNTTSTDRGVYMVTSTLDEPFLMVKKGVMSDGKPWLGNDRYEGFCAELTRRLFHYLDKPYRLMFVKDGMYGVKKYDSNNQTSWNGMIGELLRGEAEVAVAPLTITSEREEVVDFSKPFMDVGLSIMIKKPEVQKPGVFSFMQPLELKLWLCLVLGYATVGIGIFFVSRVSGAEWRRHPVTGKIDYNKFNLPNSLLFAMGSLMLQGCDDACPRSVPGRILGGAWWFAVLIAISSYTANLAAFLTIEKLLTPIQGADDLAKQTEIAYGTLASGSTQDFFKNSNVPTYTRMWYYMESATPSVFVQSMEEGIKRVRESKGKYAFLMESVYNEYANNQKPCNTMKVGHNINSNHYGIATRKLSILRDEITLGVLKLTEEGVIDRMKKDWWGNKGECGFNKGHKESKKKSLSLSNVAGIYFILIAGLVFAIIVGVCEFLYIKSKPDGVPSAVRSLMVFMMPGTDTLEQTDDATDDETGNHKTQNGPSSPANGNAQAAGYFSYDPVPSSPPPLITVEMDANTSV</sequence>
<evidence type="ECO:0000313" key="23">
    <source>
        <dbReference type="Proteomes" id="UP000828390"/>
    </source>
</evidence>
<dbReference type="InterPro" id="IPR001508">
    <property type="entry name" value="Iono_Glu_rcpt_met"/>
</dbReference>
<dbReference type="FunFam" id="1.10.287.70:FF:000105">
    <property type="entry name" value="Eye-enriched kainate receptor, isoform A"/>
    <property type="match status" value="1"/>
</dbReference>
<evidence type="ECO:0008006" key="24">
    <source>
        <dbReference type="Google" id="ProtNLM"/>
    </source>
</evidence>
<proteinExistence type="predicted"/>
<feature type="domain" description="Ionotropic glutamate receptor L-glutamate and glycine-binding" evidence="21">
    <location>
        <begin position="426"/>
        <end position="498"/>
    </location>
</feature>